<dbReference type="PROSITE" id="PS50977">
    <property type="entry name" value="HTH_TETR_2"/>
    <property type="match status" value="1"/>
</dbReference>
<evidence type="ECO:0000256" key="3">
    <source>
        <dbReference type="ARBA" id="ARBA00023015"/>
    </source>
</evidence>
<dbReference type="PROSITE" id="PS01081">
    <property type="entry name" value="HTH_TETR_1"/>
    <property type="match status" value="1"/>
</dbReference>
<dbReference type="FunFam" id="1.10.357.10:FF:000013">
    <property type="entry name" value="TetR family transcriptional regulator"/>
    <property type="match status" value="1"/>
</dbReference>
<dbReference type="AlphaFoldDB" id="A0A927J9Y9"/>
<dbReference type="Proteomes" id="UP000642993">
    <property type="component" value="Unassembled WGS sequence"/>
</dbReference>
<dbReference type="InterPro" id="IPR023772">
    <property type="entry name" value="DNA-bd_HTH_TetR-type_CS"/>
</dbReference>
<comment type="subunit">
    <text evidence="1">Homodimer.</text>
</comment>
<keyword evidence="2" id="KW-0678">Repressor</keyword>
<dbReference type="RefSeq" id="WP_192037697.1">
    <property type="nucleotide sequence ID" value="NZ_JACYWE010000001.1"/>
</dbReference>
<evidence type="ECO:0000259" key="7">
    <source>
        <dbReference type="PROSITE" id="PS50977"/>
    </source>
</evidence>
<dbReference type="PANTHER" id="PTHR30055">
    <property type="entry name" value="HTH-TYPE TRANSCRIPTIONAL REGULATOR RUTR"/>
    <property type="match status" value="1"/>
</dbReference>
<protein>
    <submittedName>
        <fullName evidence="8">TetR/AcrR family transcriptional regulator</fullName>
    </submittedName>
</protein>
<accession>A0A927J9Y9</accession>
<dbReference type="InterPro" id="IPR001647">
    <property type="entry name" value="HTH_TetR"/>
</dbReference>
<keyword evidence="3" id="KW-0805">Transcription regulation</keyword>
<proteinExistence type="predicted"/>
<feature type="DNA-binding region" description="H-T-H motif" evidence="6">
    <location>
        <begin position="33"/>
        <end position="52"/>
    </location>
</feature>
<evidence type="ECO:0000256" key="2">
    <source>
        <dbReference type="ARBA" id="ARBA00022491"/>
    </source>
</evidence>
<evidence type="ECO:0000256" key="5">
    <source>
        <dbReference type="ARBA" id="ARBA00023163"/>
    </source>
</evidence>
<reference evidence="8" key="1">
    <citation type="submission" date="2020-09" db="EMBL/GenBank/DDBJ databases">
        <title>Hoyosella lacisalsi sp. nov., a halotolerant actinobacterium isolated from soil of Lake Gudzhirganskoe.</title>
        <authorList>
            <person name="Yang Q."/>
            <person name="Guo P.Y."/>
            <person name="Liu S.W."/>
            <person name="Li F.N."/>
            <person name="Sun C.H."/>
        </authorList>
    </citation>
    <scope>NUCLEOTIDE SEQUENCE</scope>
    <source>
        <strain evidence="8">G463</strain>
    </source>
</reference>
<organism evidence="8 9">
    <name type="scientific">Lolliginicoccus lacisalsi</name>
    <dbReference type="NCBI Taxonomy" id="2742202"/>
    <lineage>
        <taxon>Bacteria</taxon>
        <taxon>Bacillati</taxon>
        <taxon>Actinomycetota</taxon>
        <taxon>Actinomycetes</taxon>
        <taxon>Mycobacteriales</taxon>
        <taxon>Hoyosellaceae</taxon>
        <taxon>Lolliginicoccus</taxon>
    </lineage>
</organism>
<evidence type="ECO:0000313" key="8">
    <source>
        <dbReference type="EMBL" id="MBD8505231.1"/>
    </source>
</evidence>
<dbReference type="EMBL" id="JACYWE010000001">
    <property type="protein sequence ID" value="MBD8505231.1"/>
    <property type="molecule type" value="Genomic_DNA"/>
</dbReference>
<comment type="caution">
    <text evidence="8">The sequence shown here is derived from an EMBL/GenBank/DDBJ whole genome shotgun (WGS) entry which is preliminary data.</text>
</comment>
<dbReference type="InterPro" id="IPR036271">
    <property type="entry name" value="Tet_transcr_reg_TetR-rel_C_sf"/>
</dbReference>
<dbReference type="Gene3D" id="1.10.357.10">
    <property type="entry name" value="Tetracycline Repressor, domain 2"/>
    <property type="match status" value="1"/>
</dbReference>
<dbReference type="SUPFAM" id="SSF48498">
    <property type="entry name" value="Tetracyclin repressor-like, C-terminal domain"/>
    <property type="match status" value="1"/>
</dbReference>
<keyword evidence="5" id="KW-0804">Transcription</keyword>
<evidence type="ECO:0000256" key="4">
    <source>
        <dbReference type="ARBA" id="ARBA00023125"/>
    </source>
</evidence>
<dbReference type="InterPro" id="IPR050109">
    <property type="entry name" value="HTH-type_TetR-like_transc_reg"/>
</dbReference>
<keyword evidence="9" id="KW-1185">Reference proteome</keyword>
<evidence type="ECO:0000256" key="6">
    <source>
        <dbReference type="PROSITE-ProRule" id="PRU00335"/>
    </source>
</evidence>
<dbReference type="PANTHER" id="PTHR30055:SF229">
    <property type="entry name" value="HTH-TYPE TRANSCRIPTIONAL REPRESSOR RV1474C"/>
    <property type="match status" value="1"/>
</dbReference>
<feature type="domain" description="HTH tetR-type" evidence="7">
    <location>
        <begin position="10"/>
        <end position="70"/>
    </location>
</feature>
<evidence type="ECO:0000313" key="9">
    <source>
        <dbReference type="Proteomes" id="UP000642993"/>
    </source>
</evidence>
<dbReference type="InterPro" id="IPR009057">
    <property type="entry name" value="Homeodomain-like_sf"/>
</dbReference>
<evidence type="ECO:0000256" key="1">
    <source>
        <dbReference type="ARBA" id="ARBA00011738"/>
    </source>
</evidence>
<dbReference type="SUPFAM" id="SSF46689">
    <property type="entry name" value="Homeodomain-like"/>
    <property type="match status" value="1"/>
</dbReference>
<dbReference type="GO" id="GO:0000976">
    <property type="term" value="F:transcription cis-regulatory region binding"/>
    <property type="evidence" value="ECO:0007669"/>
    <property type="project" value="TreeGrafter"/>
</dbReference>
<dbReference type="GO" id="GO:0003700">
    <property type="term" value="F:DNA-binding transcription factor activity"/>
    <property type="evidence" value="ECO:0007669"/>
    <property type="project" value="TreeGrafter"/>
</dbReference>
<sequence>MPRVSEVHLAARRAQILDGARQCFAKFGYEGATVRRLEETTGLSRGAIFHHFRDKDALFLALAHEDSQRMADTAAEQGLVQVMRNLLTHPEEFDWLGTRLEITRRLRTDPDFRLEWSKQAAELTEAATQRLERQRAKGRIRDDIPTAVLLHYLDLVLDGLVAHVASGQATTHLDAVLDLVEDSVRRKPSGGQVVD</sequence>
<gene>
    <name evidence="8" type="ORF">HT102_01835</name>
</gene>
<dbReference type="Pfam" id="PF00440">
    <property type="entry name" value="TetR_N"/>
    <property type="match status" value="1"/>
</dbReference>
<keyword evidence="4 6" id="KW-0238">DNA-binding</keyword>
<dbReference type="PRINTS" id="PR00455">
    <property type="entry name" value="HTHTETR"/>
</dbReference>
<name>A0A927J9Y9_9ACTN</name>